<keyword evidence="2" id="KW-0540">Nuclease</keyword>
<dbReference type="Proteomes" id="UP000886744">
    <property type="component" value="Unassembled WGS sequence"/>
</dbReference>
<accession>A0A9D1DZY4</accession>
<dbReference type="InterPro" id="IPR005135">
    <property type="entry name" value="Endo/exonuclease/phosphatase"/>
</dbReference>
<organism evidence="2 3">
    <name type="scientific">Candidatus Coprenecus avistercoris</name>
    <dbReference type="NCBI Taxonomy" id="2840730"/>
    <lineage>
        <taxon>Bacteria</taxon>
        <taxon>Pseudomonadati</taxon>
        <taxon>Bacteroidota</taxon>
        <taxon>Bacteroidia</taxon>
        <taxon>Bacteroidales</taxon>
        <taxon>Rikenellaceae</taxon>
        <taxon>Rikenellaceae incertae sedis</taxon>
        <taxon>Candidatus Coprenecus</taxon>
    </lineage>
</organism>
<reference evidence="2" key="2">
    <citation type="journal article" date="2021" name="PeerJ">
        <title>Extensive microbial diversity within the chicken gut microbiome revealed by metagenomics and culture.</title>
        <authorList>
            <person name="Gilroy R."/>
            <person name="Ravi A."/>
            <person name="Getino M."/>
            <person name="Pursley I."/>
            <person name="Horton D.L."/>
            <person name="Alikhan N.F."/>
            <person name="Baker D."/>
            <person name="Gharbi K."/>
            <person name="Hall N."/>
            <person name="Watson M."/>
            <person name="Adriaenssens E.M."/>
            <person name="Foster-Nyarko E."/>
            <person name="Jarju S."/>
            <person name="Secka A."/>
            <person name="Antonio M."/>
            <person name="Oren A."/>
            <person name="Chaudhuri R.R."/>
            <person name="La Ragione R."/>
            <person name="Hildebrand F."/>
            <person name="Pallen M.J."/>
        </authorList>
    </citation>
    <scope>NUCLEOTIDE SEQUENCE</scope>
    <source>
        <strain evidence="2">ChiHjej13B12-12457</strain>
    </source>
</reference>
<keyword evidence="2" id="KW-0255">Endonuclease</keyword>
<protein>
    <submittedName>
        <fullName evidence="2">Endonuclease/exonuclease/phosphatase family protein</fullName>
    </submittedName>
</protein>
<keyword evidence="2" id="KW-0378">Hydrolase</keyword>
<dbReference type="Gene3D" id="3.60.10.10">
    <property type="entry name" value="Endonuclease/exonuclease/phosphatase"/>
    <property type="match status" value="1"/>
</dbReference>
<evidence type="ECO:0000259" key="1">
    <source>
        <dbReference type="Pfam" id="PF19580"/>
    </source>
</evidence>
<dbReference type="Pfam" id="PF19580">
    <property type="entry name" value="Exo_endo_phos_3"/>
    <property type="match status" value="1"/>
</dbReference>
<comment type="caution">
    <text evidence="2">The sequence shown here is derived from an EMBL/GenBank/DDBJ whole genome shotgun (WGS) entry which is preliminary data.</text>
</comment>
<gene>
    <name evidence="2" type="ORF">IAC94_00300</name>
</gene>
<dbReference type="EMBL" id="DVHI01000007">
    <property type="protein sequence ID" value="HIR61951.1"/>
    <property type="molecule type" value="Genomic_DNA"/>
</dbReference>
<dbReference type="InterPro" id="IPR036691">
    <property type="entry name" value="Endo/exonu/phosph_ase_sf"/>
</dbReference>
<dbReference type="PANTHER" id="PTHR42834">
    <property type="entry name" value="ENDONUCLEASE/EXONUCLEASE/PHOSPHATASE FAMILY PROTEIN (AFU_ORTHOLOGUE AFUA_3G09210)"/>
    <property type="match status" value="1"/>
</dbReference>
<feature type="domain" description="Endonuclease/exonuclease/phosphatase" evidence="1">
    <location>
        <begin position="32"/>
        <end position="329"/>
    </location>
</feature>
<evidence type="ECO:0000313" key="3">
    <source>
        <dbReference type="Proteomes" id="UP000886744"/>
    </source>
</evidence>
<dbReference type="AlphaFoldDB" id="A0A9D1DZY4"/>
<sequence>MKWSRICAASVAVVLCVCAPDLRGQERGSRYVVFWNLENYFDPFDDSLTVDEEFTPAGEKHWTWKKFLVKRNLIAKVLLSMYDRYGDWPLAVGFAEVENRMVLRQLTEQTPLAKLGYGVVHRDSPDSRGIDVGFIYREEYMTVLEVEARAVLTGRERPTRDILHVAAGLHLPGGQPDTMHCFTNHWPSKFGGEEYSRPFRQAASDTLRRVVEALRDSVSGELPPVIVMGDFNDTPDSPPVVSLQRGAGLLNPGLSLHERGEGTLKYNGRWELIDLFLISPSLEDARMEIYSHPLLLEEDEKFLGQKPFRTYYGPQWHGGASDHLPIVLLLPSDF</sequence>
<dbReference type="GO" id="GO:0004519">
    <property type="term" value="F:endonuclease activity"/>
    <property type="evidence" value="ECO:0007669"/>
    <property type="project" value="UniProtKB-KW"/>
</dbReference>
<name>A0A9D1DZY4_9BACT</name>
<evidence type="ECO:0000313" key="2">
    <source>
        <dbReference type="EMBL" id="HIR61951.1"/>
    </source>
</evidence>
<dbReference type="SUPFAM" id="SSF56219">
    <property type="entry name" value="DNase I-like"/>
    <property type="match status" value="1"/>
</dbReference>
<reference evidence="2" key="1">
    <citation type="submission" date="2020-10" db="EMBL/GenBank/DDBJ databases">
        <authorList>
            <person name="Gilroy R."/>
        </authorList>
    </citation>
    <scope>NUCLEOTIDE SEQUENCE</scope>
    <source>
        <strain evidence="2">ChiHjej13B12-12457</strain>
    </source>
</reference>
<dbReference type="PANTHER" id="PTHR42834:SF1">
    <property type="entry name" value="ENDONUCLEASE_EXONUCLEASE_PHOSPHATASE FAMILY PROTEIN (AFU_ORTHOLOGUE AFUA_3G09210)"/>
    <property type="match status" value="1"/>
</dbReference>
<proteinExistence type="predicted"/>